<evidence type="ECO:0000313" key="20">
    <source>
        <dbReference type="Proteomes" id="UP000242875"/>
    </source>
</evidence>
<reference evidence="19 20" key="1">
    <citation type="journal article" date="2017" name="Mycologia">
        <title>Bifiguratus adelaidae, gen. et sp. nov., a new member of Mucoromycotina in endophytic and soil-dwelling habitats.</title>
        <authorList>
            <person name="Torres-Cruz T.J."/>
            <person name="Billingsley Tobias T.L."/>
            <person name="Almatruk M."/>
            <person name="Hesse C."/>
            <person name="Kuske C.R."/>
            <person name="Desiro A."/>
            <person name="Benucci G.M."/>
            <person name="Bonito G."/>
            <person name="Stajich J.E."/>
            <person name="Dunlap C."/>
            <person name="Arnold A.E."/>
            <person name="Porras-Alfaro A."/>
        </authorList>
    </citation>
    <scope>NUCLEOTIDE SEQUENCE [LARGE SCALE GENOMIC DNA]</scope>
    <source>
        <strain evidence="19 20">AZ0501</strain>
    </source>
</reference>
<protein>
    <recommendedName>
        <fullName evidence="17">DNA replication licensing factor MCM7</fullName>
        <ecNumber evidence="17">3.6.4.12</ecNumber>
    </recommendedName>
</protein>
<dbReference type="FunFam" id="3.40.50.920:FF:000004">
    <property type="entry name" value="2-oxoisovalerate dehydrogenase subunit beta 1, mitochondrial"/>
    <property type="match status" value="1"/>
</dbReference>
<keyword evidence="5 16" id="KW-0547">Nucleotide-binding</keyword>
<evidence type="ECO:0000256" key="13">
    <source>
        <dbReference type="ARBA" id="ARBA00023242"/>
    </source>
</evidence>
<dbReference type="GO" id="GO:0042555">
    <property type="term" value="C:MCM complex"/>
    <property type="evidence" value="ECO:0007669"/>
    <property type="project" value="InterPro"/>
</dbReference>
<dbReference type="GO" id="GO:0000727">
    <property type="term" value="P:double-strand break repair via break-induced replication"/>
    <property type="evidence" value="ECO:0007669"/>
    <property type="project" value="TreeGrafter"/>
</dbReference>
<evidence type="ECO:0000256" key="11">
    <source>
        <dbReference type="ARBA" id="ARBA00023125"/>
    </source>
</evidence>
<comment type="caution">
    <text evidence="19">The sequence shown here is derived from an EMBL/GenBank/DDBJ whole genome shotgun (WGS) entry which is preliminary data.</text>
</comment>
<comment type="cofactor">
    <cofactor evidence="1">
        <name>thiamine diphosphate</name>
        <dbReference type="ChEBI" id="CHEBI:58937"/>
    </cofactor>
</comment>
<dbReference type="Pfam" id="PF17855">
    <property type="entry name" value="MCM_lid"/>
    <property type="match status" value="1"/>
</dbReference>
<dbReference type="GO" id="GO:0006271">
    <property type="term" value="P:DNA strand elongation involved in DNA replication"/>
    <property type="evidence" value="ECO:0007669"/>
    <property type="project" value="TreeGrafter"/>
</dbReference>
<proteinExistence type="inferred from homology"/>
<evidence type="ECO:0000256" key="3">
    <source>
        <dbReference type="ARBA" id="ARBA00004305"/>
    </source>
</evidence>
<keyword evidence="4 17" id="KW-0235">DNA replication</keyword>
<dbReference type="PRINTS" id="PR01663">
    <property type="entry name" value="MCMPROTEIN7"/>
</dbReference>
<dbReference type="GO" id="GO:0043596">
    <property type="term" value="C:nuclear replication fork"/>
    <property type="evidence" value="ECO:0007669"/>
    <property type="project" value="UniProtKB-ARBA"/>
</dbReference>
<dbReference type="FunFam" id="3.40.50.300:FF:000288">
    <property type="entry name" value="DNA replication licensing factor MCM7"/>
    <property type="match status" value="1"/>
</dbReference>
<dbReference type="GO" id="GO:0005759">
    <property type="term" value="C:mitochondrial matrix"/>
    <property type="evidence" value="ECO:0007669"/>
    <property type="project" value="UniProtKB-SubCell"/>
</dbReference>
<accession>A0A261XYL8</accession>
<evidence type="ECO:0000256" key="9">
    <source>
        <dbReference type="ARBA" id="ARBA00022946"/>
    </source>
</evidence>
<dbReference type="PANTHER" id="PTHR11630:SF26">
    <property type="entry name" value="DNA REPLICATION LICENSING FACTOR MCM7"/>
    <property type="match status" value="1"/>
</dbReference>
<evidence type="ECO:0000259" key="18">
    <source>
        <dbReference type="PROSITE" id="PS50051"/>
    </source>
</evidence>
<dbReference type="InterPro" id="IPR003593">
    <property type="entry name" value="AAA+_ATPase"/>
</dbReference>
<dbReference type="SMART" id="SM00382">
    <property type="entry name" value="AAA"/>
    <property type="match status" value="1"/>
</dbReference>
<dbReference type="GO" id="GO:0031261">
    <property type="term" value="C:DNA replication preinitiation complex"/>
    <property type="evidence" value="ECO:0007669"/>
    <property type="project" value="UniProtKB-ARBA"/>
</dbReference>
<dbReference type="CDD" id="cd07036">
    <property type="entry name" value="TPP_PYR_E1-PDHc-beta_like"/>
    <property type="match status" value="1"/>
</dbReference>
<comment type="function">
    <text evidence="17">Acts as component of the MCM2-7 complex (MCM complex) which is the replicative helicase essential for 'once per cell cycle' DNA replication initiation and elongation in eukaryotic cells. The active ATPase sites in the MCM2-7 ring are formed through the interaction surfaces of two neighboring subunits such that a critical structure of a conserved arginine finger motif is provided in trans relative to the ATP-binding site of the Walker A box of the adjacent subunit. The six ATPase active sites, however, are likely to contribute differentially to the complex helicase activity.</text>
</comment>
<dbReference type="InterPro" id="IPR027417">
    <property type="entry name" value="P-loop_NTPase"/>
</dbReference>
<dbReference type="SMART" id="SM00861">
    <property type="entry name" value="Transket_pyr"/>
    <property type="match status" value="1"/>
</dbReference>
<comment type="catalytic activity">
    <reaction evidence="15">
        <text>N(6)-[(R)-lipoyl]-L-lysyl-[protein] + 3-methyl-2-oxobutanoate + H(+) = N(6)-[(R)-S(8)-2-methylpropanoyldihydrolipoyl]-L-lysyl-[protein] + CO2</text>
        <dbReference type="Rhea" id="RHEA:13457"/>
        <dbReference type="Rhea" id="RHEA-COMP:10474"/>
        <dbReference type="Rhea" id="RHEA-COMP:10497"/>
        <dbReference type="ChEBI" id="CHEBI:11851"/>
        <dbReference type="ChEBI" id="CHEBI:15378"/>
        <dbReference type="ChEBI" id="CHEBI:16526"/>
        <dbReference type="ChEBI" id="CHEBI:83099"/>
        <dbReference type="ChEBI" id="CHEBI:83142"/>
        <dbReference type="EC" id="1.2.4.4"/>
    </reaction>
    <physiologicalReaction direction="left-to-right" evidence="15">
        <dbReference type="Rhea" id="RHEA:13458"/>
    </physiologicalReaction>
</comment>
<evidence type="ECO:0000256" key="10">
    <source>
        <dbReference type="ARBA" id="ARBA00023002"/>
    </source>
</evidence>
<dbReference type="InterPro" id="IPR005475">
    <property type="entry name" value="Transketolase-like_Pyr-bd"/>
</dbReference>
<dbReference type="Pfam" id="PF17207">
    <property type="entry name" value="MCM_OB"/>
    <property type="match status" value="1"/>
</dbReference>
<organism evidence="19 20">
    <name type="scientific">Bifiguratus adelaidae</name>
    <dbReference type="NCBI Taxonomy" id="1938954"/>
    <lineage>
        <taxon>Eukaryota</taxon>
        <taxon>Fungi</taxon>
        <taxon>Fungi incertae sedis</taxon>
        <taxon>Mucoromycota</taxon>
        <taxon>Mucoromycotina</taxon>
        <taxon>Endogonomycetes</taxon>
        <taxon>Endogonales</taxon>
        <taxon>Endogonales incertae sedis</taxon>
        <taxon>Bifiguratus</taxon>
    </lineage>
</organism>
<dbReference type="CDD" id="cd17758">
    <property type="entry name" value="MCM7"/>
    <property type="match status" value="1"/>
</dbReference>
<dbReference type="InterPro" id="IPR027925">
    <property type="entry name" value="MCM_N"/>
</dbReference>
<keyword evidence="7 17" id="KW-0347">Helicase</keyword>
<dbReference type="PROSITE" id="PS50051">
    <property type="entry name" value="MCM_2"/>
    <property type="match status" value="1"/>
</dbReference>
<dbReference type="InterPro" id="IPR029061">
    <property type="entry name" value="THDP-binding"/>
</dbReference>
<dbReference type="GO" id="GO:0003697">
    <property type="term" value="F:single-stranded DNA binding"/>
    <property type="evidence" value="ECO:0007669"/>
    <property type="project" value="TreeGrafter"/>
</dbReference>
<dbReference type="GO" id="GO:0006270">
    <property type="term" value="P:DNA replication initiation"/>
    <property type="evidence" value="ECO:0007669"/>
    <property type="project" value="InterPro"/>
</dbReference>
<dbReference type="PANTHER" id="PTHR11630">
    <property type="entry name" value="DNA REPLICATION LICENSING FACTOR MCM FAMILY MEMBER"/>
    <property type="match status" value="1"/>
</dbReference>
<dbReference type="PRINTS" id="PR01657">
    <property type="entry name" value="MCMFAMILY"/>
</dbReference>
<dbReference type="Gene3D" id="2.20.28.10">
    <property type="match status" value="1"/>
</dbReference>
<dbReference type="InterPro" id="IPR008050">
    <property type="entry name" value="MCM7"/>
</dbReference>
<keyword evidence="11 16" id="KW-0238">DNA-binding</keyword>
<dbReference type="Pfam" id="PF02780">
    <property type="entry name" value="Transketolase_C"/>
    <property type="match status" value="1"/>
</dbReference>
<dbReference type="InterPro" id="IPR041562">
    <property type="entry name" value="MCM_lid"/>
</dbReference>
<dbReference type="SMART" id="SM00350">
    <property type="entry name" value="MCM"/>
    <property type="match status" value="1"/>
</dbReference>
<evidence type="ECO:0000256" key="8">
    <source>
        <dbReference type="ARBA" id="ARBA00022840"/>
    </source>
</evidence>
<keyword evidence="9" id="KW-0809">Transit peptide</keyword>
<dbReference type="GO" id="GO:0006279">
    <property type="term" value="P:premeiotic DNA replication"/>
    <property type="evidence" value="ECO:0007669"/>
    <property type="project" value="UniProtKB-ARBA"/>
</dbReference>
<dbReference type="GO" id="GO:0005656">
    <property type="term" value="C:nuclear pre-replicative complex"/>
    <property type="evidence" value="ECO:0007669"/>
    <property type="project" value="UniProtKB-ARBA"/>
</dbReference>
<feature type="domain" description="MCM C-terminal AAA(+) ATPase" evidence="18">
    <location>
        <begin position="350"/>
        <end position="556"/>
    </location>
</feature>
<dbReference type="Gene3D" id="3.40.50.300">
    <property type="entry name" value="P-loop containing nucleotide triphosphate hydrolases"/>
    <property type="match status" value="1"/>
</dbReference>
<keyword evidence="14 17" id="KW-0131">Cell cycle</keyword>
<keyword evidence="13 17" id="KW-0539">Nucleus</keyword>
<evidence type="ECO:0000313" key="19">
    <source>
        <dbReference type="EMBL" id="OZJ03408.1"/>
    </source>
</evidence>
<dbReference type="OrthoDB" id="3207464at2759"/>
<dbReference type="Pfam" id="PF00493">
    <property type="entry name" value="MCM"/>
    <property type="match status" value="1"/>
</dbReference>
<keyword evidence="8 16" id="KW-0067">ATP-binding</keyword>
<dbReference type="GO" id="GO:0017116">
    <property type="term" value="F:single-stranded DNA helicase activity"/>
    <property type="evidence" value="ECO:0007669"/>
    <property type="project" value="TreeGrafter"/>
</dbReference>
<keyword evidence="12" id="KW-0496">Mitochondrion</keyword>
<evidence type="ECO:0000256" key="17">
    <source>
        <dbReference type="RuleBase" id="RU365012"/>
    </source>
</evidence>
<evidence type="ECO:0000256" key="16">
    <source>
        <dbReference type="RuleBase" id="RU004070"/>
    </source>
</evidence>
<dbReference type="SUPFAM" id="SSF52540">
    <property type="entry name" value="P-loop containing nucleoside triphosphate hydrolases"/>
    <property type="match status" value="1"/>
</dbReference>
<dbReference type="SUPFAM" id="SSF50249">
    <property type="entry name" value="Nucleic acid-binding proteins"/>
    <property type="match status" value="1"/>
</dbReference>
<evidence type="ECO:0000256" key="2">
    <source>
        <dbReference type="ARBA" id="ARBA00004123"/>
    </source>
</evidence>
<dbReference type="EC" id="3.6.4.12" evidence="17"/>
<dbReference type="Gene3D" id="3.40.50.970">
    <property type="match status" value="1"/>
</dbReference>
<comment type="catalytic activity">
    <reaction evidence="17">
        <text>ATP + H2O = ADP + phosphate + H(+)</text>
        <dbReference type="Rhea" id="RHEA:13065"/>
        <dbReference type="ChEBI" id="CHEBI:15377"/>
        <dbReference type="ChEBI" id="CHEBI:15378"/>
        <dbReference type="ChEBI" id="CHEBI:30616"/>
        <dbReference type="ChEBI" id="CHEBI:43474"/>
        <dbReference type="ChEBI" id="CHEBI:456216"/>
        <dbReference type="EC" id="3.6.4.12"/>
    </reaction>
</comment>
<evidence type="ECO:0000256" key="14">
    <source>
        <dbReference type="ARBA" id="ARBA00023306"/>
    </source>
</evidence>
<keyword evidence="20" id="KW-1185">Reference proteome</keyword>
<dbReference type="SUPFAM" id="SSF52922">
    <property type="entry name" value="TK C-terminal domain-like"/>
    <property type="match status" value="1"/>
</dbReference>
<gene>
    <name evidence="17" type="primary">MCM7</name>
    <name evidence="19" type="ORF">BZG36_03596</name>
</gene>
<dbReference type="AlphaFoldDB" id="A0A261XYL8"/>
<evidence type="ECO:0000256" key="4">
    <source>
        <dbReference type="ARBA" id="ARBA00022705"/>
    </source>
</evidence>
<dbReference type="Proteomes" id="UP000242875">
    <property type="component" value="Unassembled WGS sequence"/>
</dbReference>
<dbReference type="GO" id="GO:0006091">
    <property type="term" value="P:generation of precursor metabolites and energy"/>
    <property type="evidence" value="ECO:0007669"/>
    <property type="project" value="UniProtKB-ARBA"/>
</dbReference>
<evidence type="ECO:0000256" key="12">
    <source>
        <dbReference type="ARBA" id="ARBA00023128"/>
    </source>
</evidence>
<dbReference type="InterPro" id="IPR018525">
    <property type="entry name" value="MCM_CS"/>
</dbReference>
<dbReference type="InterPro" id="IPR001208">
    <property type="entry name" value="MCM_dom"/>
</dbReference>
<dbReference type="InterPro" id="IPR033248">
    <property type="entry name" value="Transketolase_C"/>
</dbReference>
<dbReference type="GO" id="GO:0016887">
    <property type="term" value="F:ATP hydrolysis activity"/>
    <property type="evidence" value="ECO:0007669"/>
    <property type="project" value="RHEA"/>
</dbReference>
<dbReference type="Gene3D" id="3.40.50.920">
    <property type="match status" value="1"/>
</dbReference>
<evidence type="ECO:0000256" key="15">
    <source>
        <dbReference type="ARBA" id="ARBA00051764"/>
    </source>
</evidence>
<dbReference type="Gene3D" id="2.40.50.140">
    <property type="entry name" value="Nucleic acid-binding proteins"/>
    <property type="match status" value="1"/>
</dbReference>
<dbReference type="FunFam" id="3.40.50.970:FF:000001">
    <property type="entry name" value="Pyruvate dehydrogenase E1 beta subunit"/>
    <property type="match status" value="1"/>
</dbReference>
<comment type="similarity">
    <text evidence="16">Belongs to the MCM family.</text>
</comment>
<dbReference type="EMBL" id="MVBO01000086">
    <property type="protein sequence ID" value="OZJ03408.1"/>
    <property type="molecule type" value="Genomic_DNA"/>
</dbReference>
<dbReference type="GO" id="GO:0005524">
    <property type="term" value="F:ATP binding"/>
    <property type="evidence" value="ECO:0007669"/>
    <property type="project" value="UniProtKB-KW"/>
</dbReference>
<dbReference type="InterPro" id="IPR012340">
    <property type="entry name" value="NA-bd_OB-fold"/>
</dbReference>
<dbReference type="PROSITE" id="PS00847">
    <property type="entry name" value="MCM_1"/>
    <property type="match status" value="1"/>
</dbReference>
<keyword evidence="6 17" id="KW-0378">Hydrolase</keyword>
<dbReference type="InterPro" id="IPR033762">
    <property type="entry name" value="MCM_OB"/>
</dbReference>
<evidence type="ECO:0000256" key="5">
    <source>
        <dbReference type="ARBA" id="ARBA00022741"/>
    </source>
</evidence>
<dbReference type="Pfam" id="PF24901">
    <property type="entry name" value="WHD_MCM7"/>
    <property type="match status" value="1"/>
</dbReference>
<dbReference type="GO" id="GO:0003863">
    <property type="term" value="F:branched-chain 2-oxo acid dehydrogenase activity"/>
    <property type="evidence" value="ECO:0007669"/>
    <property type="project" value="UniProtKB-EC"/>
</dbReference>
<comment type="subcellular location">
    <subcellularLocation>
        <location evidence="3">Mitochondrion matrix</location>
    </subcellularLocation>
    <subcellularLocation>
        <location evidence="2 17">Nucleus</location>
    </subcellularLocation>
</comment>
<keyword evidence="10" id="KW-0560">Oxidoreductase</keyword>
<dbReference type="Pfam" id="PF14551">
    <property type="entry name" value="MCM_N"/>
    <property type="match status" value="1"/>
</dbReference>
<dbReference type="InterPro" id="IPR009014">
    <property type="entry name" value="Transketo_C/PFOR_II"/>
</dbReference>
<name>A0A261XYL8_9FUNG</name>
<evidence type="ECO:0000256" key="1">
    <source>
        <dbReference type="ARBA" id="ARBA00001964"/>
    </source>
</evidence>
<evidence type="ECO:0000256" key="7">
    <source>
        <dbReference type="ARBA" id="ARBA00022806"/>
    </source>
</evidence>
<dbReference type="InterPro" id="IPR031327">
    <property type="entry name" value="MCM"/>
</dbReference>
<sequence length="1106" mass="123616">MALATINIPRINYAQEKERLKEFIQKFEAREQTVEDEESMDLDSQTTRRSLKYMQMLQSIANRERDDFTVELDDLDVFEDREVGLVKNILENTSHYTDIIAEIVDLLLKDIVPSTLYQEDNVDVMIEQRRQRDSNRPETDQSVFPAVLLRRYNVYFKPLTRTKAVSLRQVSAAEVGGLVSVKAIVTRVSDVKPLMLVAAYLCDVCGYESFQIPNATQFLPQMQCPSEVCKRENSKGKLYHQNRGSKFAPFQEVKIQELTDQVPVGHIPRSMTLHLSGTQTRKLKPGDVCIVSGVFTPRPYQGFSGLRAGLLVDTFLDVHDVTLLKRQYEDMKMTMDVHDRIEDLMHSGNLYERLARSIAPEIYGHEDVKKALLLQLVGAVTKQVGDGMKIRGDINICLMGDPGVAKSQLLKFISKVAPRGVYTTGKGSSGVGLTAAVMRDPVTEEMVLEGGALVLADEGICCIDEFDKMDDSDRTAIHEVMEQQTISISKAGITTTLNARTSILAAANPQYGRYNPRLNPLQNINLPSALLSRFDILFLILDQPDDDLDRRLAEHVTYVHTHNKHPSRENDDVIEPEMIRHYIAHARTKRPVLSPAVVDHITSEYVRLRKHQQANQGSRHEFTYASARSLLGIIRMSQALARLRFSDEVDGADVDEALRLLDVSKSSLYDSSRDRADRPDPVNEIWRIIKNMRDEEATSIRLAPVRDRIIRAGYTETQLDQTLRQYQDLQIIQSMVWYASTESPPPAEGDLPGVAHSKFIKNTQQQALANSELAKTGVANGETKKMNYYQAVNDAMGIVLATDETAVVFGEDVSFGGVFRCTSGLAEMFGRDRVFNTPLTEQGIAGFGIGMAAMGHTAIAEIQFADYIFPAFDQLVNEAAKYRYRSGGIFDVGGLTVRAPCSAVGHGGHYHSQSPEAYFAHTPGLKIVTARSPIQAKGLLLASIRDRNPVIFLEPKILYRAAVEQVPIGDYELPLGKAEVLKPGKDVTVIGWGSQIYALENAINMAESKGISCELIDLRTILPWDVETVAKSVNKTGRLVIAHEAPKTQGFAAEIASSIMERCFLRLEAPIQRICGWDTPFPLVFEKFYMPDAIRCFDGIKKAVDY</sequence>
<dbReference type="Pfam" id="PF02779">
    <property type="entry name" value="Transket_pyr"/>
    <property type="match status" value="1"/>
</dbReference>
<evidence type="ECO:0000256" key="6">
    <source>
        <dbReference type="ARBA" id="ARBA00022801"/>
    </source>
</evidence>
<dbReference type="SUPFAM" id="SSF52518">
    <property type="entry name" value="Thiamin diphosphate-binding fold (THDP-binding)"/>
    <property type="match status" value="1"/>
</dbReference>